<dbReference type="GO" id="GO:0008511">
    <property type="term" value="F:sodium:potassium:chloride symporter activity"/>
    <property type="evidence" value="ECO:0007669"/>
    <property type="project" value="TreeGrafter"/>
</dbReference>
<keyword evidence="8" id="KW-1185">Reference proteome</keyword>
<dbReference type="EMBL" id="KZ346121">
    <property type="protein sequence ID" value="PIO70897.1"/>
    <property type="molecule type" value="Genomic_DNA"/>
</dbReference>
<evidence type="ECO:0000256" key="5">
    <source>
        <dbReference type="SAM" id="MobiDB-lite"/>
    </source>
</evidence>
<dbReference type="InterPro" id="IPR004842">
    <property type="entry name" value="SLC12A_fam"/>
</dbReference>
<dbReference type="PANTHER" id="PTHR11827:SF7">
    <property type="entry name" value="SOLUTE CARRIER FAMILY 12 PROTEIN B0303.11"/>
    <property type="match status" value="1"/>
</dbReference>
<feature type="region of interest" description="Disordered" evidence="5">
    <location>
        <begin position="166"/>
        <end position="186"/>
    </location>
</feature>
<sequence length="186" mass="21032">MIRTVASFVRRNAVASRENMVEKRRSMTASFEKPLSHQRGARMRVFLEGGRTDRVAEEQKHMATLLRAFRVDCSDLNVITGFDLPPSRSTMDEFRDLVAPFRDGGTERRGLITDEELQNLQQKTSRYLRTKELLYQHSTNADLDLTDAAAICNVGFALFVVVGDDQPESSSNASCPRKSSRKQTET</sequence>
<dbReference type="GO" id="GO:0055078">
    <property type="term" value="P:sodium ion homeostasis"/>
    <property type="evidence" value="ECO:0007669"/>
    <property type="project" value="TreeGrafter"/>
</dbReference>
<name>A0A2G9UKZ5_TELCI</name>
<evidence type="ECO:0000256" key="3">
    <source>
        <dbReference type="ARBA" id="ARBA00022989"/>
    </source>
</evidence>
<evidence type="ECO:0000256" key="1">
    <source>
        <dbReference type="ARBA" id="ARBA00004141"/>
    </source>
</evidence>
<reference evidence="7 8" key="1">
    <citation type="submission" date="2015-09" db="EMBL/GenBank/DDBJ databases">
        <title>Draft genome of the parasitic nematode Teladorsagia circumcincta isolate WARC Sus (inbred).</title>
        <authorList>
            <person name="Mitreva M."/>
        </authorList>
    </citation>
    <scope>NUCLEOTIDE SEQUENCE [LARGE SCALE GENOMIC DNA]</scope>
    <source>
        <strain evidence="7 8">S</strain>
    </source>
</reference>
<dbReference type="Proteomes" id="UP000230423">
    <property type="component" value="Unassembled WGS sequence"/>
</dbReference>
<evidence type="ECO:0000256" key="4">
    <source>
        <dbReference type="ARBA" id="ARBA00023136"/>
    </source>
</evidence>
<comment type="subcellular location">
    <subcellularLocation>
        <location evidence="1">Membrane</location>
        <topology evidence="1">Multi-pass membrane protein</topology>
    </subcellularLocation>
</comment>
<dbReference type="PANTHER" id="PTHR11827">
    <property type="entry name" value="SOLUTE CARRIER FAMILY 12, CATION COTRANSPORTERS"/>
    <property type="match status" value="1"/>
</dbReference>
<keyword evidence="2" id="KW-0812">Transmembrane</keyword>
<dbReference type="GO" id="GO:0055075">
    <property type="term" value="P:potassium ion homeostasis"/>
    <property type="evidence" value="ECO:0007669"/>
    <property type="project" value="TreeGrafter"/>
</dbReference>
<dbReference type="GO" id="GO:0006884">
    <property type="term" value="P:cell volume homeostasis"/>
    <property type="evidence" value="ECO:0007669"/>
    <property type="project" value="TreeGrafter"/>
</dbReference>
<dbReference type="GO" id="GO:1990573">
    <property type="term" value="P:potassium ion import across plasma membrane"/>
    <property type="evidence" value="ECO:0007669"/>
    <property type="project" value="TreeGrafter"/>
</dbReference>
<dbReference type="InterPro" id="IPR018491">
    <property type="entry name" value="SLC12_C"/>
</dbReference>
<evidence type="ECO:0000313" key="8">
    <source>
        <dbReference type="Proteomes" id="UP000230423"/>
    </source>
</evidence>
<evidence type="ECO:0000313" key="7">
    <source>
        <dbReference type="EMBL" id="PIO70897.1"/>
    </source>
</evidence>
<keyword evidence="3" id="KW-1133">Transmembrane helix</keyword>
<organism evidence="7 8">
    <name type="scientific">Teladorsagia circumcincta</name>
    <name type="common">Brown stomach worm</name>
    <name type="synonym">Ostertagia circumcincta</name>
    <dbReference type="NCBI Taxonomy" id="45464"/>
    <lineage>
        <taxon>Eukaryota</taxon>
        <taxon>Metazoa</taxon>
        <taxon>Ecdysozoa</taxon>
        <taxon>Nematoda</taxon>
        <taxon>Chromadorea</taxon>
        <taxon>Rhabditida</taxon>
        <taxon>Rhabditina</taxon>
        <taxon>Rhabditomorpha</taxon>
        <taxon>Strongyloidea</taxon>
        <taxon>Trichostrongylidae</taxon>
        <taxon>Teladorsagia</taxon>
    </lineage>
</organism>
<dbReference type="GO" id="GO:0055064">
    <property type="term" value="P:chloride ion homeostasis"/>
    <property type="evidence" value="ECO:0007669"/>
    <property type="project" value="TreeGrafter"/>
</dbReference>
<gene>
    <name evidence="7" type="ORF">TELCIR_07222</name>
</gene>
<protein>
    <recommendedName>
        <fullName evidence="6">SLC12A transporter C-terminal domain-containing protein</fullName>
    </recommendedName>
</protein>
<proteinExistence type="predicted"/>
<dbReference type="OrthoDB" id="2020542at2759"/>
<evidence type="ECO:0000259" key="6">
    <source>
        <dbReference type="Pfam" id="PF03522"/>
    </source>
</evidence>
<accession>A0A2G9UKZ5</accession>
<evidence type="ECO:0000256" key="2">
    <source>
        <dbReference type="ARBA" id="ARBA00022692"/>
    </source>
</evidence>
<dbReference type="AlphaFoldDB" id="A0A2G9UKZ5"/>
<dbReference type="Pfam" id="PF03522">
    <property type="entry name" value="SLC12"/>
    <property type="match status" value="1"/>
</dbReference>
<keyword evidence="4" id="KW-0472">Membrane</keyword>
<dbReference type="GO" id="GO:0016020">
    <property type="term" value="C:membrane"/>
    <property type="evidence" value="ECO:0007669"/>
    <property type="project" value="UniProtKB-SubCell"/>
</dbReference>
<feature type="domain" description="SLC12A transporter C-terminal" evidence="6">
    <location>
        <begin position="39"/>
        <end position="143"/>
    </location>
</feature>